<dbReference type="Gene3D" id="1.25.40.10">
    <property type="entry name" value="Tetratricopeptide repeat domain"/>
    <property type="match status" value="3"/>
</dbReference>
<dbReference type="AlphaFoldDB" id="A0AAW2ZKW3"/>
<feature type="region of interest" description="Disordered" evidence="4">
    <location>
        <begin position="254"/>
        <end position="279"/>
    </location>
</feature>
<evidence type="ECO:0000256" key="4">
    <source>
        <dbReference type="SAM" id="MobiDB-lite"/>
    </source>
</evidence>
<dbReference type="EMBL" id="JAOPGA020000054">
    <property type="protein sequence ID" value="KAL0476517.1"/>
    <property type="molecule type" value="Genomic_DNA"/>
</dbReference>
<accession>A0AAW2ZKW3</accession>
<dbReference type="InterPro" id="IPR019734">
    <property type="entry name" value="TPR_rpt"/>
</dbReference>
<dbReference type="InterPro" id="IPR051722">
    <property type="entry name" value="Endocytosis_PI4K-reg_protein"/>
</dbReference>
<evidence type="ECO:0000313" key="5">
    <source>
        <dbReference type="EMBL" id="KAL0476517.1"/>
    </source>
</evidence>
<evidence type="ECO:0000256" key="3">
    <source>
        <dbReference type="PROSITE-ProRule" id="PRU00339"/>
    </source>
</evidence>
<comment type="similarity">
    <text evidence="2">Belongs to the YPP1 family.</text>
</comment>
<comment type="caution">
    <text evidence="6">The sequence shown here is derived from an EMBL/GenBank/DDBJ whole genome shotgun (WGS) entry which is preliminary data.</text>
</comment>
<sequence>MAWSEYEALATKSSPYFVNLPHLLRAECCMSQGDWKGAEEHIKKTNMQDAVSNHMYSKAVWESTKNQEQALPTLRTALSIMEPWNITKTWGMEDSDDEKLMHYLPIYRATYFEALALMAEITQNFDYLQQIYDILLGEVVNPDNASQRRTLQYQLFRELDALSLMRVQLHLITYFTKLQEKGQAVEAVLAIRKLFLLEAPENGTPQQLPLNTIVRVKALKLLFELLVKSITVNSYDTYLKLNANNNDTLLRQVDDGSDRVSSKTASSVRGPKNQGPSLAKVYTPKSLSDEILTVALCIEKTEDIWNGVITGLGEHGLYKSMMPIFKKGTSLHSEEKYYWYQFGLILIEAGRFNKALKVLNNCIQLDEKDVSLYLINAKLCLNHMPDRVQQAINYAQKAVQLGGFLQNRSYLILGLAQNEFSKQVTSRTEKQKYQTQALESVKTAYKLDKQDYVTLYHLARLYASSQDLRRGFHYVKKSISICSDMPESYILLSLLFTADGNLQLAERTCGAARLMFPDHLKCWYLHARIEEATEGFQRAEQSFKRLGQQIPNASSFVSSATDDPSQLNALQEYKSITKRARQHLILADAYRRMRLYDDCQISIKNAYELVEEVVQGIKEAQQQRSANVLLSDVRLYDELSINTPRSAVTATTANTDRSGPAVSASDQEQNQTGMLFSLVDVASSNNITSDATDSELVYMLKNVSASVHYQQGRYYEEAKGFMAEAISEYETALVDDPDHKQALLQLGVIHYVLNQKYMLAKSYLQAAVRVDPNMYEAWHHLGMVVKHLGELEESCDCFMASLNLEKTSPLIAYDVLLDNHFD</sequence>
<evidence type="ECO:0000313" key="6">
    <source>
        <dbReference type="EMBL" id="KAL0489329.1"/>
    </source>
</evidence>
<proteinExistence type="inferred from homology"/>
<reference evidence="6 7" key="1">
    <citation type="submission" date="2024-03" db="EMBL/GenBank/DDBJ databases">
        <title>The Acrasis kona genome and developmental transcriptomes reveal deep origins of eukaryotic multicellular pathways.</title>
        <authorList>
            <person name="Sheikh S."/>
            <person name="Fu C.-J."/>
            <person name="Brown M.W."/>
            <person name="Baldauf S.L."/>
        </authorList>
    </citation>
    <scope>NUCLEOTIDE SEQUENCE [LARGE SCALE GENOMIC DNA]</scope>
    <source>
        <strain evidence="6 7">ATCC MYA-3509</strain>
    </source>
</reference>
<dbReference type="Proteomes" id="UP001431209">
    <property type="component" value="Unassembled WGS sequence"/>
</dbReference>
<dbReference type="PANTHER" id="PTHR23083">
    <property type="entry name" value="TETRATRICOPEPTIDE REPEAT PROTEIN, TPR"/>
    <property type="match status" value="1"/>
</dbReference>
<comment type="function">
    <text evidence="1">Involved in endocytosis.</text>
</comment>
<gene>
    <name evidence="5" type="ORF">AKO1_004594</name>
    <name evidence="6" type="ORF">AKO1_010629</name>
</gene>
<dbReference type="SMART" id="SM00028">
    <property type="entry name" value="TPR"/>
    <property type="match status" value="6"/>
</dbReference>
<dbReference type="SUPFAM" id="SSF81901">
    <property type="entry name" value="HCP-like"/>
    <property type="match status" value="1"/>
</dbReference>
<keyword evidence="3" id="KW-0802">TPR repeat</keyword>
<feature type="compositionally biased region" description="Polar residues" evidence="4">
    <location>
        <begin position="647"/>
        <end position="657"/>
    </location>
</feature>
<keyword evidence="7" id="KW-1185">Reference proteome</keyword>
<dbReference type="PANTHER" id="PTHR23083:SF464">
    <property type="entry name" value="TETRATRICOPEPTIDE REPEAT DOMAIN 7, ISOFORM A"/>
    <property type="match status" value="1"/>
</dbReference>
<feature type="repeat" description="TPR" evidence="3">
    <location>
        <begin position="336"/>
        <end position="369"/>
    </location>
</feature>
<organism evidence="6 7">
    <name type="scientific">Acrasis kona</name>
    <dbReference type="NCBI Taxonomy" id="1008807"/>
    <lineage>
        <taxon>Eukaryota</taxon>
        <taxon>Discoba</taxon>
        <taxon>Heterolobosea</taxon>
        <taxon>Tetramitia</taxon>
        <taxon>Eutetramitia</taxon>
        <taxon>Acrasidae</taxon>
        <taxon>Acrasis</taxon>
    </lineage>
</organism>
<dbReference type="SUPFAM" id="SSF48452">
    <property type="entry name" value="TPR-like"/>
    <property type="match status" value="1"/>
</dbReference>
<evidence type="ECO:0000313" key="7">
    <source>
        <dbReference type="Proteomes" id="UP001431209"/>
    </source>
</evidence>
<dbReference type="PROSITE" id="PS50005">
    <property type="entry name" value="TPR"/>
    <property type="match status" value="1"/>
</dbReference>
<evidence type="ECO:0000256" key="2">
    <source>
        <dbReference type="ARBA" id="ARBA00038251"/>
    </source>
</evidence>
<evidence type="ECO:0000256" key="1">
    <source>
        <dbReference type="ARBA" id="ARBA00002550"/>
    </source>
</evidence>
<protein>
    <submittedName>
        <fullName evidence="6">Tetratricopeptide repeat protein</fullName>
    </submittedName>
</protein>
<name>A0AAW2ZKW3_9EUKA</name>
<dbReference type="Pfam" id="PF13181">
    <property type="entry name" value="TPR_8"/>
    <property type="match status" value="2"/>
</dbReference>
<feature type="region of interest" description="Disordered" evidence="4">
    <location>
        <begin position="647"/>
        <end position="668"/>
    </location>
</feature>
<dbReference type="EMBL" id="JAOPGA020001547">
    <property type="protein sequence ID" value="KAL0489329.1"/>
    <property type="molecule type" value="Genomic_DNA"/>
</dbReference>
<dbReference type="InterPro" id="IPR011990">
    <property type="entry name" value="TPR-like_helical_dom_sf"/>
</dbReference>